<evidence type="ECO:0000256" key="2">
    <source>
        <dbReference type="ARBA" id="ARBA00022692"/>
    </source>
</evidence>
<dbReference type="Gene3D" id="2.60.120.260">
    <property type="entry name" value="Galactose-binding domain-like"/>
    <property type="match status" value="1"/>
</dbReference>
<feature type="compositionally biased region" description="Polar residues" evidence="5">
    <location>
        <begin position="10"/>
        <end position="20"/>
    </location>
</feature>
<evidence type="ECO:0000259" key="6">
    <source>
        <dbReference type="PROSITE" id="PS51469"/>
    </source>
</evidence>
<keyword evidence="3" id="KW-1133">Transmembrane helix</keyword>
<evidence type="ECO:0000256" key="1">
    <source>
        <dbReference type="ARBA" id="ARBA00004370"/>
    </source>
</evidence>
<sequence length="687" mass="76317">MPPRAALRQRTATPARSTRAGTAAPQDTPRRSTRAASRQPIATKDAVSNPALPEIQTQQSYAYGASKTPALPEQLHARDMSMKAVANRLNDATNEAERNFEAHAAEVRGNTPESQTSARDNRAQRRTSKAPQRQSQQPPSGTPDDVRKQARTADWINSSQLDDIPEEESRQASGDRELETPHRDRETSLASSFPTGSFNHSYNYERGERAPDLPQPEPDPQPEPARQVPARQQTQQPERQASVIRKQSTPITTRIKSSVRHTSKVAGEHISHVSHAIWQWISRMVQTFLKSIRELPDSPAISALFKTIAVLVIMGAGTWAFCTAFTYTCDPSSTSVVTQSLQTLCGQCRSATPISPTWNLTGTNPHDLQALVSALKQTQSQISQIESRLNSKIDSSHASHTSDAAILRSQQDSLESQIRQLSLSHPNADTNTANDVPSPLLHAVNFFSPSNGAVIIPYLTSPTRAQKLRWPLGPVVNILGFRKPIEPGPLSALEGWVDESERWCAAEVANPSQDTLRLAIQTRQLIYPTELVIEHFPSSGSLEPGRAPKDIEIWADFADLSYDQWQKLRVADLVAESASERFLPDGKTGTAQTWARIGMATYQTASVVGEDEYEMRADEPLSFKRNRRGDKRDASHVQRFNLNINQNGLLHYSNRFLLRVRNNHGASYTCLYRVRLHGLPLVDDEQE</sequence>
<dbReference type="InterPro" id="IPR012919">
    <property type="entry name" value="SUN_dom"/>
</dbReference>
<gene>
    <name evidence="7" type="ORF">OHC33_007745</name>
</gene>
<feature type="compositionally biased region" description="Polar residues" evidence="5">
    <location>
        <begin position="188"/>
        <end position="202"/>
    </location>
</feature>
<feature type="compositionally biased region" description="Polar residues" evidence="5">
    <location>
        <begin position="129"/>
        <end position="139"/>
    </location>
</feature>
<feature type="compositionally biased region" description="Polar residues" evidence="5">
    <location>
        <begin position="230"/>
        <end position="249"/>
    </location>
</feature>
<name>A0AAN8EI38_9EURO</name>
<evidence type="ECO:0000256" key="5">
    <source>
        <dbReference type="SAM" id="MobiDB-lite"/>
    </source>
</evidence>
<dbReference type="PROSITE" id="PS51469">
    <property type="entry name" value="SUN"/>
    <property type="match status" value="1"/>
</dbReference>
<comment type="caution">
    <text evidence="7">The sequence shown here is derived from an EMBL/GenBank/DDBJ whole genome shotgun (WGS) entry which is preliminary data.</text>
</comment>
<feature type="region of interest" description="Disordered" evidence="5">
    <location>
        <begin position="1"/>
        <end position="249"/>
    </location>
</feature>
<dbReference type="EMBL" id="JAKLMC020000021">
    <property type="protein sequence ID" value="KAK5951327.1"/>
    <property type="molecule type" value="Genomic_DNA"/>
</dbReference>
<comment type="subcellular location">
    <subcellularLocation>
        <location evidence="1">Membrane</location>
    </subcellularLocation>
</comment>
<dbReference type="AlphaFoldDB" id="A0AAN8EI38"/>
<dbReference type="GO" id="GO:0043495">
    <property type="term" value="F:protein-membrane adaptor activity"/>
    <property type="evidence" value="ECO:0007669"/>
    <property type="project" value="TreeGrafter"/>
</dbReference>
<protein>
    <recommendedName>
        <fullName evidence="6">SUN domain-containing protein</fullName>
    </recommendedName>
</protein>
<keyword evidence="2" id="KW-0812">Transmembrane</keyword>
<proteinExistence type="predicted"/>
<feature type="compositionally biased region" description="Basic and acidic residues" evidence="5">
    <location>
        <begin position="167"/>
        <end position="187"/>
    </location>
</feature>
<keyword evidence="4" id="KW-0472">Membrane</keyword>
<feature type="compositionally biased region" description="Pro residues" evidence="5">
    <location>
        <begin position="213"/>
        <end position="223"/>
    </location>
</feature>
<keyword evidence="8" id="KW-1185">Reference proteome</keyword>
<evidence type="ECO:0000256" key="4">
    <source>
        <dbReference type="ARBA" id="ARBA00023136"/>
    </source>
</evidence>
<dbReference type="PANTHER" id="PTHR12911:SF8">
    <property type="entry name" value="KLAROID PROTEIN-RELATED"/>
    <property type="match status" value="1"/>
</dbReference>
<evidence type="ECO:0000256" key="3">
    <source>
        <dbReference type="ARBA" id="ARBA00022989"/>
    </source>
</evidence>
<organism evidence="7 8">
    <name type="scientific">Knufia fluminis</name>
    <dbReference type="NCBI Taxonomy" id="191047"/>
    <lineage>
        <taxon>Eukaryota</taxon>
        <taxon>Fungi</taxon>
        <taxon>Dikarya</taxon>
        <taxon>Ascomycota</taxon>
        <taxon>Pezizomycotina</taxon>
        <taxon>Eurotiomycetes</taxon>
        <taxon>Chaetothyriomycetidae</taxon>
        <taxon>Chaetothyriales</taxon>
        <taxon>Trichomeriaceae</taxon>
        <taxon>Knufia</taxon>
    </lineage>
</organism>
<feature type="compositionally biased region" description="Basic and acidic residues" evidence="5">
    <location>
        <begin position="95"/>
        <end position="106"/>
    </location>
</feature>
<feature type="domain" description="SUN" evidence="6">
    <location>
        <begin position="452"/>
        <end position="681"/>
    </location>
</feature>
<dbReference type="Proteomes" id="UP001316803">
    <property type="component" value="Unassembled WGS sequence"/>
</dbReference>
<dbReference type="PANTHER" id="PTHR12911">
    <property type="entry name" value="SAD1/UNC-84-LIKE PROTEIN-RELATED"/>
    <property type="match status" value="1"/>
</dbReference>
<dbReference type="GO" id="GO:0034993">
    <property type="term" value="C:meiotic nuclear membrane microtubule tethering complex"/>
    <property type="evidence" value="ECO:0007669"/>
    <property type="project" value="TreeGrafter"/>
</dbReference>
<dbReference type="InterPro" id="IPR045119">
    <property type="entry name" value="SUN1-5"/>
</dbReference>
<evidence type="ECO:0000313" key="8">
    <source>
        <dbReference type="Proteomes" id="UP001316803"/>
    </source>
</evidence>
<reference evidence="7 8" key="1">
    <citation type="submission" date="2022-12" db="EMBL/GenBank/DDBJ databases">
        <title>Genomic features and morphological characterization of a novel Knufia sp. strain isolated from spacecraft assembly facility.</title>
        <authorList>
            <person name="Teixeira M."/>
            <person name="Chander A.M."/>
            <person name="Stajich J.E."/>
            <person name="Venkateswaran K."/>
        </authorList>
    </citation>
    <scope>NUCLEOTIDE SEQUENCE [LARGE SCALE GENOMIC DNA]</scope>
    <source>
        <strain evidence="7 8">FJI-L2-BK-P2</strain>
    </source>
</reference>
<dbReference type="Pfam" id="PF07738">
    <property type="entry name" value="Sad1_UNC"/>
    <property type="match status" value="1"/>
</dbReference>
<accession>A0AAN8EI38</accession>
<evidence type="ECO:0000313" key="7">
    <source>
        <dbReference type="EMBL" id="KAK5951327.1"/>
    </source>
</evidence>